<sequence>MRRALCILAAFAILCLAIGSHMLDFRIGERATGGYDGAPSIPPDQLDRAQREARDAAAQAERAATGTE</sequence>
<protein>
    <submittedName>
        <fullName evidence="2">Uncharacterized protein</fullName>
    </submittedName>
</protein>
<gene>
    <name evidence="2" type="ORF">D2T33_09860</name>
</gene>
<evidence type="ECO:0000313" key="3">
    <source>
        <dbReference type="Proteomes" id="UP000285710"/>
    </source>
</evidence>
<feature type="compositionally biased region" description="Basic and acidic residues" evidence="1">
    <location>
        <begin position="45"/>
        <end position="55"/>
    </location>
</feature>
<evidence type="ECO:0000313" key="2">
    <source>
        <dbReference type="EMBL" id="RWR11988.1"/>
    </source>
</evidence>
<reference evidence="2 3" key="1">
    <citation type="submission" date="2019-01" db="EMBL/GenBank/DDBJ databases">
        <title>Sinorhodobacter populi sp. nov. isolated from the symptomatic bark tissue of Populus euramericana canker.</title>
        <authorList>
            <person name="Xu G."/>
        </authorList>
    </citation>
    <scope>NUCLEOTIDE SEQUENCE [LARGE SCALE GENOMIC DNA]</scope>
    <source>
        <strain evidence="2 3">2D-5</strain>
    </source>
</reference>
<dbReference type="EMBL" id="SAUW01000009">
    <property type="protein sequence ID" value="RWR11988.1"/>
    <property type="molecule type" value="Genomic_DNA"/>
</dbReference>
<keyword evidence="3" id="KW-1185">Reference proteome</keyword>
<comment type="caution">
    <text evidence="2">The sequence shown here is derived from an EMBL/GenBank/DDBJ whole genome shotgun (WGS) entry which is preliminary data.</text>
</comment>
<organism evidence="2 3">
    <name type="scientific">Paenirhodobacter populi</name>
    <dbReference type="NCBI Taxonomy" id="2306993"/>
    <lineage>
        <taxon>Bacteria</taxon>
        <taxon>Pseudomonadati</taxon>
        <taxon>Pseudomonadota</taxon>
        <taxon>Alphaproteobacteria</taxon>
        <taxon>Rhodobacterales</taxon>
        <taxon>Rhodobacter group</taxon>
        <taxon>Paenirhodobacter</taxon>
    </lineage>
</organism>
<name>A0A443IV46_9RHOB</name>
<reference evidence="2 3" key="2">
    <citation type="submission" date="2019-01" db="EMBL/GenBank/DDBJ databases">
        <authorList>
            <person name="Li Y."/>
        </authorList>
    </citation>
    <scope>NUCLEOTIDE SEQUENCE [LARGE SCALE GENOMIC DNA]</scope>
    <source>
        <strain evidence="2 3">2D-5</strain>
    </source>
</reference>
<proteinExistence type="predicted"/>
<evidence type="ECO:0000256" key="1">
    <source>
        <dbReference type="SAM" id="MobiDB-lite"/>
    </source>
</evidence>
<feature type="compositionally biased region" description="Low complexity" evidence="1">
    <location>
        <begin position="56"/>
        <end position="68"/>
    </location>
</feature>
<dbReference type="AlphaFoldDB" id="A0A443IV46"/>
<dbReference type="RefSeq" id="WP_128269669.1">
    <property type="nucleotide sequence ID" value="NZ_SAUW01000009.1"/>
</dbReference>
<accession>A0A443IV46</accession>
<dbReference type="Proteomes" id="UP000285710">
    <property type="component" value="Unassembled WGS sequence"/>
</dbReference>
<feature type="region of interest" description="Disordered" evidence="1">
    <location>
        <begin position="34"/>
        <end position="68"/>
    </location>
</feature>